<reference evidence="1" key="1">
    <citation type="submission" date="2021-05" db="EMBL/GenBank/DDBJ databases">
        <title>A free-living protist that lacks canonical eukaryotic 1 DNA replication and segregation systems.</title>
        <authorList>
            <person name="Salas-Leiva D.E."/>
            <person name="Tromer E.C."/>
            <person name="Curtis B.A."/>
            <person name="Jerlstrom-Hultqvist J."/>
            <person name="Kolisko M."/>
            <person name="Yi Z."/>
            <person name="Salas-Leiva J.S."/>
            <person name="Gallot-Lavallee L."/>
            <person name="Kops G.J.P.L."/>
            <person name="Archibald J.M."/>
            <person name="Simpson A.G.B."/>
            <person name="Roger A.J."/>
        </authorList>
    </citation>
    <scope>NUCLEOTIDE SEQUENCE</scope>
    <source>
        <strain evidence="1">BICM</strain>
    </source>
</reference>
<dbReference type="Proteomes" id="UP000717585">
    <property type="component" value="Unassembled WGS sequence"/>
</dbReference>
<name>A0A8J6B249_9EUKA</name>
<organism evidence="1 2">
    <name type="scientific">Carpediemonas membranifera</name>
    <dbReference type="NCBI Taxonomy" id="201153"/>
    <lineage>
        <taxon>Eukaryota</taxon>
        <taxon>Metamonada</taxon>
        <taxon>Carpediemonas-like organisms</taxon>
        <taxon>Carpediemonas</taxon>
    </lineage>
</organism>
<keyword evidence="2" id="KW-1185">Reference proteome</keyword>
<dbReference type="EMBL" id="JAHDYR010000035">
    <property type="protein sequence ID" value="KAG9392644.1"/>
    <property type="molecule type" value="Genomic_DNA"/>
</dbReference>
<evidence type="ECO:0000313" key="1">
    <source>
        <dbReference type="EMBL" id="KAG9392644.1"/>
    </source>
</evidence>
<gene>
    <name evidence="1" type="ORF">J8273_6001</name>
</gene>
<sequence length="212" mass="23250">MAGTGPGGGGIARLMMGWMCWEADMGVRAVRIRESARDPDRPSPLADFDWGRANPKSVIGKLNKWADNVLDLAPSDLHGPRPRAIAGGWKMTARDIVTKGSRTAKAAAEVLAAEAMQTMAGGRAPKKPKIIRGEMMLRRELKRVVATASNTLPSASNSHTTRGAALIISRRYPGQEMLCDRIQRICPICTLAAERELINYLQLYPPPPRRRR</sequence>
<comment type="caution">
    <text evidence="1">The sequence shown here is derived from an EMBL/GenBank/DDBJ whole genome shotgun (WGS) entry which is preliminary data.</text>
</comment>
<protein>
    <submittedName>
        <fullName evidence="1">Uncharacterized protein</fullName>
    </submittedName>
</protein>
<dbReference type="AlphaFoldDB" id="A0A8J6B249"/>
<proteinExistence type="predicted"/>
<accession>A0A8J6B249</accession>
<evidence type="ECO:0000313" key="2">
    <source>
        <dbReference type="Proteomes" id="UP000717585"/>
    </source>
</evidence>